<keyword evidence="2" id="KW-1185">Reference proteome</keyword>
<evidence type="ECO:0000313" key="2">
    <source>
        <dbReference type="Proteomes" id="UP000289738"/>
    </source>
</evidence>
<comment type="caution">
    <text evidence="1">The sequence shown here is derived from an EMBL/GenBank/DDBJ whole genome shotgun (WGS) entry which is preliminary data.</text>
</comment>
<proteinExistence type="predicted"/>
<evidence type="ECO:0000313" key="1">
    <source>
        <dbReference type="EMBL" id="RYR50593.1"/>
    </source>
</evidence>
<sequence>MSVSEGSSPYLSLETASNYSSHKSTPTTPSIQLVPKSVSERLLGKFLDSSQFDFDYQQSGLWSPPVRRRVFLVSPAGNIICSDEELLRKLNNPNKNKTTHITNLLQCMYINYFHSINSLVFFHPLFMDCLLLFDRPFGALEAEGQMPTIIRLRNIRDLLFNHMCM</sequence>
<dbReference type="Proteomes" id="UP000289738">
    <property type="component" value="Chromosome A07"/>
</dbReference>
<organism evidence="1 2">
    <name type="scientific">Arachis hypogaea</name>
    <name type="common">Peanut</name>
    <dbReference type="NCBI Taxonomy" id="3818"/>
    <lineage>
        <taxon>Eukaryota</taxon>
        <taxon>Viridiplantae</taxon>
        <taxon>Streptophyta</taxon>
        <taxon>Embryophyta</taxon>
        <taxon>Tracheophyta</taxon>
        <taxon>Spermatophyta</taxon>
        <taxon>Magnoliopsida</taxon>
        <taxon>eudicotyledons</taxon>
        <taxon>Gunneridae</taxon>
        <taxon>Pentapetalae</taxon>
        <taxon>rosids</taxon>
        <taxon>fabids</taxon>
        <taxon>Fabales</taxon>
        <taxon>Fabaceae</taxon>
        <taxon>Papilionoideae</taxon>
        <taxon>50 kb inversion clade</taxon>
        <taxon>dalbergioids sensu lato</taxon>
        <taxon>Dalbergieae</taxon>
        <taxon>Pterocarpus clade</taxon>
        <taxon>Arachis</taxon>
    </lineage>
</organism>
<dbReference type="AlphaFoldDB" id="A0A445CI38"/>
<name>A0A445CI38_ARAHY</name>
<dbReference type="EMBL" id="SDMP01000007">
    <property type="protein sequence ID" value="RYR50593.1"/>
    <property type="molecule type" value="Genomic_DNA"/>
</dbReference>
<accession>A0A445CI38</accession>
<reference evidence="1 2" key="1">
    <citation type="submission" date="2019-01" db="EMBL/GenBank/DDBJ databases">
        <title>Sequencing of cultivated peanut Arachis hypogaea provides insights into genome evolution and oil improvement.</title>
        <authorList>
            <person name="Chen X."/>
        </authorList>
    </citation>
    <scope>NUCLEOTIDE SEQUENCE [LARGE SCALE GENOMIC DNA]</scope>
    <source>
        <strain evidence="2">cv. Fuhuasheng</strain>
        <tissue evidence="1">Leaves</tissue>
    </source>
</reference>
<dbReference type="PANTHER" id="PTHR34287">
    <property type="entry name" value="OS06G0551500 PROTEIN-RELATED"/>
    <property type="match status" value="1"/>
</dbReference>
<dbReference type="PANTHER" id="PTHR34287:SF12">
    <property type="match status" value="1"/>
</dbReference>
<gene>
    <name evidence="1" type="ORF">Ahy_A07g037226</name>
</gene>
<protein>
    <submittedName>
        <fullName evidence="1">Uncharacterized protein</fullName>
    </submittedName>
</protein>